<reference evidence="3 4" key="1">
    <citation type="journal article" date="2023" name="Microbiol. Resour. Announc.">
        <title>Complete Genome Sequence of Imperialibacter roseus strain P4T.</title>
        <authorList>
            <person name="Tizabi D.R."/>
            <person name="Bachvaroff T."/>
            <person name="Hill R.T."/>
        </authorList>
    </citation>
    <scope>NUCLEOTIDE SEQUENCE [LARGE SCALE GENOMIC DNA]</scope>
    <source>
        <strain evidence="3 4">P4T</strain>
    </source>
</reference>
<evidence type="ECO:0000313" key="4">
    <source>
        <dbReference type="Proteomes" id="UP001302349"/>
    </source>
</evidence>
<organism evidence="3 4">
    <name type="scientific">Imperialibacter roseus</name>
    <dbReference type="NCBI Taxonomy" id="1324217"/>
    <lineage>
        <taxon>Bacteria</taxon>
        <taxon>Pseudomonadati</taxon>
        <taxon>Bacteroidota</taxon>
        <taxon>Cytophagia</taxon>
        <taxon>Cytophagales</taxon>
        <taxon>Flammeovirgaceae</taxon>
        <taxon>Imperialibacter</taxon>
    </lineage>
</organism>
<keyword evidence="1" id="KW-0723">Serine/threonine-protein kinase</keyword>
<name>A0ABZ0IPT5_9BACT</name>
<dbReference type="Pfam" id="PF13581">
    <property type="entry name" value="HATPase_c_2"/>
    <property type="match status" value="1"/>
</dbReference>
<gene>
    <name evidence="3" type="ORF">RT717_25700</name>
</gene>
<dbReference type="InterPro" id="IPR003594">
    <property type="entry name" value="HATPase_dom"/>
</dbReference>
<dbReference type="GO" id="GO:0004673">
    <property type="term" value="F:protein histidine kinase activity"/>
    <property type="evidence" value="ECO:0007669"/>
    <property type="project" value="UniProtKB-EC"/>
</dbReference>
<keyword evidence="1" id="KW-0418">Kinase</keyword>
<accession>A0ABZ0IPT5</accession>
<dbReference type="GO" id="GO:0005524">
    <property type="term" value="F:ATP binding"/>
    <property type="evidence" value="ECO:0007669"/>
    <property type="project" value="UniProtKB-KW"/>
</dbReference>
<evidence type="ECO:0000313" key="3">
    <source>
        <dbReference type="EMBL" id="WOK06474.1"/>
    </source>
</evidence>
<keyword evidence="3" id="KW-0808">Transferase</keyword>
<dbReference type="CDD" id="cd16936">
    <property type="entry name" value="HATPase_RsbW-like"/>
    <property type="match status" value="1"/>
</dbReference>
<keyword evidence="4" id="KW-1185">Reference proteome</keyword>
<dbReference type="InterPro" id="IPR050267">
    <property type="entry name" value="Anti-sigma-factor_SerPK"/>
</dbReference>
<dbReference type="SUPFAM" id="SSF55874">
    <property type="entry name" value="ATPase domain of HSP90 chaperone/DNA topoisomerase II/histidine kinase"/>
    <property type="match status" value="1"/>
</dbReference>
<dbReference type="InterPro" id="IPR036890">
    <property type="entry name" value="HATPase_C_sf"/>
</dbReference>
<dbReference type="RefSeq" id="WP_317489195.1">
    <property type="nucleotide sequence ID" value="NZ_CP136051.1"/>
</dbReference>
<evidence type="ECO:0000259" key="2">
    <source>
        <dbReference type="Pfam" id="PF13581"/>
    </source>
</evidence>
<proteinExistence type="predicted"/>
<dbReference type="EMBL" id="CP136051">
    <property type="protein sequence ID" value="WOK06474.1"/>
    <property type="molecule type" value="Genomic_DNA"/>
</dbReference>
<dbReference type="Gene3D" id="3.30.565.10">
    <property type="entry name" value="Histidine kinase-like ATPase, C-terminal domain"/>
    <property type="match status" value="1"/>
</dbReference>
<keyword evidence="3" id="KW-0067">ATP-binding</keyword>
<feature type="domain" description="Histidine kinase/HSP90-like ATPase" evidence="2">
    <location>
        <begin position="12"/>
        <end position="134"/>
    </location>
</feature>
<sequence>MLYNYKASCSTDKLQEIRQFIDDLLRQHGLSDVESHKVVLAVDEVCANLIIHSHGCDANESIEISVEFKADKTTVFEIKDHGEAFNMAQYKEPSLSDIIRTKKKGGIGLMLVNRIMDKIEFYQSNGYNVCRLTKDFKKQ</sequence>
<dbReference type="EC" id="2.7.13.3" evidence="3"/>
<protein>
    <submittedName>
        <fullName evidence="3">ATP-binding protein</fullName>
        <ecNumber evidence="3">2.7.13.3</ecNumber>
    </submittedName>
</protein>
<keyword evidence="3" id="KW-0547">Nucleotide-binding</keyword>
<dbReference type="PANTHER" id="PTHR35526">
    <property type="entry name" value="ANTI-SIGMA-F FACTOR RSBW-RELATED"/>
    <property type="match status" value="1"/>
</dbReference>
<evidence type="ECO:0000256" key="1">
    <source>
        <dbReference type="ARBA" id="ARBA00022527"/>
    </source>
</evidence>
<dbReference type="Proteomes" id="UP001302349">
    <property type="component" value="Chromosome"/>
</dbReference>